<proteinExistence type="predicted"/>
<dbReference type="EMBL" id="CP003093">
    <property type="protein sequence ID" value="AER55992.1"/>
    <property type="molecule type" value="Genomic_DNA"/>
</dbReference>
<dbReference type="KEGG" id="psd:DSC_06705"/>
<organism evidence="1 2">
    <name type="scientific">Pseudoxanthomonas spadix (strain BD-a59)</name>
    <dbReference type="NCBI Taxonomy" id="1045855"/>
    <lineage>
        <taxon>Bacteria</taxon>
        <taxon>Pseudomonadati</taxon>
        <taxon>Pseudomonadota</taxon>
        <taxon>Gammaproteobacteria</taxon>
        <taxon>Lysobacterales</taxon>
        <taxon>Lysobacteraceae</taxon>
        <taxon>Pseudoxanthomonas</taxon>
    </lineage>
</organism>
<keyword evidence="2" id="KW-1185">Reference proteome</keyword>
<accession>G7USC0</accession>
<reference evidence="1 2" key="1">
    <citation type="journal article" date="2012" name="J. Bacteriol.">
        <title>Complete Genome Sequence of the BTEX-Degrading Bacterium Pseudoxanthomonas spadix BD-a59.</title>
        <authorList>
            <person name="Lee S.H."/>
            <person name="Jin H.M."/>
            <person name="Lee H.J."/>
            <person name="Kim J.M."/>
            <person name="Jeon C.O."/>
        </authorList>
    </citation>
    <scope>NUCLEOTIDE SEQUENCE [LARGE SCALE GENOMIC DNA]</scope>
    <source>
        <strain evidence="1 2">BD-a59</strain>
    </source>
</reference>
<sequence>MRRLHRQPLVIGWVSNVVDKVGVFRKGARRRDLTEVV</sequence>
<dbReference type="AlphaFoldDB" id="G7USC0"/>
<evidence type="ECO:0000313" key="2">
    <source>
        <dbReference type="Proteomes" id="UP000005870"/>
    </source>
</evidence>
<dbReference type="Proteomes" id="UP000005870">
    <property type="component" value="Chromosome"/>
</dbReference>
<dbReference type="HOGENOM" id="CLU_3347622_0_0_6"/>
<protein>
    <submittedName>
        <fullName evidence="1">Uncharacterized protein</fullName>
    </submittedName>
</protein>
<gene>
    <name evidence="1" type="ordered locus">DSC_06705</name>
</gene>
<evidence type="ECO:0000313" key="1">
    <source>
        <dbReference type="EMBL" id="AER55992.1"/>
    </source>
</evidence>
<name>G7USC0_PSEUP</name>